<dbReference type="InterPro" id="IPR017853">
    <property type="entry name" value="GH"/>
</dbReference>
<keyword evidence="7" id="KW-0119">Carbohydrate metabolism</keyword>
<evidence type="ECO:0000313" key="13">
    <source>
        <dbReference type="Proteomes" id="UP000478417"/>
    </source>
</evidence>
<dbReference type="SMART" id="SM00633">
    <property type="entry name" value="Glyco_10"/>
    <property type="match status" value="1"/>
</dbReference>
<evidence type="ECO:0000256" key="3">
    <source>
        <dbReference type="ARBA" id="ARBA00012590"/>
    </source>
</evidence>
<dbReference type="PROSITE" id="PS51760">
    <property type="entry name" value="GH10_2"/>
    <property type="match status" value="1"/>
</dbReference>
<evidence type="ECO:0000256" key="5">
    <source>
        <dbReference type="ARBA" id="ARBA00022729"/>
    </source>
</evidence>
<dbReference type="RefSeq" id="WP_163966419.1">
    <property type="nucleotide sequence ID" value="NZ_JAAGNX010000003.1"/>
</dbReference>
<sequence>MKSLIQNPRTLCILALLAPLLSLRAGWYSFDRSGNLTGEPEAQDLLILQPVPDGGEPYAVGPGYQREIAVEKDTVAWSLKFEARAAGGKPGEYNHSLKLNLSTGPKARPFFLCGPILHGDWESYEAVILRKEDNASNVVYLTIGYGWGSSEVEVRNVVLTSTTEKPDPQTIRRQGHWYKGQQADAPWRERAQEMIEKNRKAAVQVRVVDREGLPVEGARVVLEQQTHAYQFGTAVATQLFRWMEEGPADPSRESSLLSGDAPGKANKRAEARANAKRYFEEIVVNFNYFVTENGLKGQAWAGDWAGFRIEDTFASIDWLLSKGLEGKGHVLVWPGWRNAPEYMKAAADNPAALEALVEAHIADMGSSMNGKLAAFDVLNEPFNNNDFMRILGDEVMADWFKQAEQFLPEARLCLNDFLLFSNGGQWTEKLDFYDELIASLLKEGAPLDVVGFQNHYRHNFLTAPERIWELCDRFGEYGLPLECSEFDVIMEDELLQAAYTRDFLTAWFAHPSTRAFLFWGFWESAHWLPQAALLTSDWREKPNYHAYRNLVFNEWWTGWEEDFTNKDGACTQRGFLGKYRITVTHNGVSKSIDNLELAKGGLELVVRL</sequence>
<feature type="domain" description="GH10" evidence="11">
    <location>
        <begin position="258"/>
        <end position="550"/>
    </location>
</feature>
<keyword evidence="9" id="KW-0624">Polysaccharide degradation</keyword>
<organism evidence="12 13">
    <name type="scientific">Oceanipulchritudo coccoides</name>
    <dbReference type="NCBI Taxonomy" id="2706888"/>
    <lineage>
        <taxon>Bacteria</taxon>
        <taxon>Pseudomonadati</taxon>
        <taxon>Verrucomicrobiota</taxon>
        <taxon>Opitutia</taxon>
        <taxon>Puniceicoccales</taxon>
        <taxon>Oceanipulchritudinaceae</taxon>
        <taxon>Oceanipulchritudo</taxon>
    </lineage>
</organism>
<comment type="similarity">
    <text evidence="2">Belongs to the glycosyl hydrolase 10 (cellulase F) family.</text>
</comment>
<dbReference type="EMBL" id="JAAGNX010000003">
    <property type="protein sequence ID" value="NDV63204.1"/>
    <property type="molecule type" value="Genomic_DNA"/>
</dbReference>
<evidence type="ECO:0000256" key="4">
    <source>
        <dbReference type="ARBA" id="ARBA00022651"/>
    </source>
</evidence>
<comment type="caution">
    <text evidence="12">The sequence shown here is derived from an EMBL/GenBank/DDBJ whole genome shotgun (WGS) entry which is preliminary data.</text>
</comment>
<reference evidence="12 13" key="1">
    <citation type="submission" date="2020-02" db="EMBL/GenBank/DDBJ databases">
        <title>Albibacoteraceae fam. nov., the first described family within the subdivision 4 Verrucomicrobia.</title>
        <authorList>
            <person name="Xi F."/>
        </authorList>
    </citation>
    <scope>NUCLEOTIDE SEQUENCE [LARGE SCALE GENOMIC DNA]</scope>
    <source>
        <strain evidence="12 13">CK1056</strain>
    </source>
</reference>
<evidence type="ECO:0000256" key="2">
    <source>
        <dbReference type="ARBA" id="ARBA00007495"/>
    </source>
</evidence>
<dbReference type="AlphaFoldDB" id="A0A6B2M529"/>
<keyword evidence="8" id="KW-0326">Glycosidase</keyword>
<protein>
    <recommendedName>
        <fullName evidence="3">endo-1,4-beta-xylanase</fullName>
        <ecNumber evidence="3">3.2.1.8</ecNumber>
    </recommendedName>
</protein>
<keyword evidence="13" id="KW-1185">Reference proteome</keyword>
<dbReference type="GO" id="GO:0031176">
    <property type="term" value="F:endo-1,4-beta-xylanase activity"/>
    <property type="evidence" value="ECO:0007669"/>
    <property type="project" value="UniProtKB-EC"/>
</dbReference>
<feature type="region of interest" description="Disordered" evidence="10">
    <location>
        <begin position="246"/>
        <end position="265"/>
    </location>
</feature>
<evidence type="ECO:0000259" key="11">
    <source>
        <dbReference type="PROSITE" id="PS51760"/>
    </source>
</evidence>
<keyword evidence="6" id="KW-0378">Hydrolase</keyword>
<comment type="catalytic activity">
    <reaction evidence="1">
        <text>Endohydrolysis of (1-&gt;4)-beta-D-xylosidic linkages in xylans.</text>
        <dbReference type="EC" id="3.2.1.8"/>
    </reaction>
</comment>
<dbReference type="SUPFAM" id="SSF51445">
    <property type="entry name" value="(Trans)glycosidases"/>
    <property type="match status" value="1"/>
</dbReference>
<name>A0A6B2M529_9BACT</name>
<dbReference type="InterPro" id="IPR044846">
    <property type="entry name" value="GH10"/>
</dbReference>
<evidence type="ECO:0000256" key="8">
    <source>
        <dbReference type="ARBA" id="ARBA00023295"/>
    </source>
</evidence>
<keyword evidence="4" id="KW-0858">Xylan degradation</keyword>
<evidence type="ECO:0000256" key="7">
    <source>
        <dbReference type="ARBA" id="ARBA00023277"/>
    </source>
</evidence>
<dbReference type="InterPro" id="IPR001000">
    <property type="entry name" value="GH10_dom"/>
</dbReference>
<dbReference type="PANTHER" id="PTHR31490">
    <property type="entry name" value="GLYCOSYL HYDROLASE"/>
    <property type="match status" value="1"/>
</dbReference>
<dbReference type="Pfam" id="PF00331">
    <property type="entry name" value="Glyco_hydro_10"/>
    <property type="match status" value="1"/>
</dbReference>
<gene>
    <name evidence="12" type="ORF">G0Q06_12130</name>
</gene>
<evidence type="ECO:0000313" key="12">
    <source>
        <dbReference type="EMBL" id="NDV63204.1"/>
    </source>
</evidence>
<evidence type="ECO:0000256" key="10">
    <source>
        <dbReference type="SAM" id="MobiDB-lite"/>
    </source>
</evidence>
<dbReference type="EC" id="3.2.1.8" evidence="3"/>
<evidence type="ECO:0000256" key="9">
    <source>
        <dbReference type="ARBA" id="ARBA00023326"/>
    </source>
</evidence>
<dbReference type="Proteomes" id="UP000478417">
    <property type="component" value="Unassembled WGS sequence"/>
</dbReference>
<evidence type="ECO:0000256" key="1">
    <source>
        <dbReference type="ARBA" id="ARBA00000681"/>
    </source>
</evidence>
<proteinExistence type="inferred from homology"/>
<dbReference type="GO" id="GO:0045493">
    <property type="term" value="P:xylan catabolic process"/>
    <property type="evidence" value="ECO:0007669"/>
    <property type="project" value="UniProtKB-KW"/>
</dbReference>
<dbReference type="Gene3D" id="3.20.20.80">
    <property type="entry name" value="Glycosidases"/>
    <property type="match status" value="1"/>
</dbReference>
<evidence type="ECO:0000256" key="6">
    <source>
        <dbReference type="ARBA" id="ARBA00022801"/>
    </source>
</evidence>
<keyword evidence="5" id="KW-0732">Signal</keyword>
<accession>A0A6B2M529</accession>
<dbReference type="PANTHER" id="PTHR31490:SF88">
    <property type="entry name" value="BETA-XYLANASE"/>
    <property type="match status" value="1"/>
</dbReference>